<dbReference type="AlphaFoldDB" id="A0A5B7JC97"/>
<proteinExistence type="predicted"/>
<reference evidence="1 2" key="1">
    <citation type="submission" date="2019-05" db="EMBL/GenBank/DDBJ databases">
        <title>Another draft genome of Portunus trituberculatus and its Hox gene families provides insights of decapod evolution.</title>
        <authorList>
            <person name="Jeong J.-H."/>
            <person name="Song I."/>
            <person name="Kim S."/>
            <person name="Choi T."/>
            <person name="Kim D."/>
            <person name="Ryu S."/>
            <person name="Kim W."/>
        </authorList>
    </citation>
    <scope>NUCLEOTIDE SEQUENCE [LARGE SCALE GENOMIC DNA]</scope>
    <source>
        <tissue evidence="1">Muscle</tissue>
    </source>
</reference>
<comment type="caution">
    <text evidence="1">The sequence shown here is derived from an EMBL/GenBank/DDBJ whole genome shotgun (WGS) entry which is preliminary data.</text>
</comment>
<name>A0A5B7JC97_PORTR</name>
<dbReference type="Proteomes" id="UP000324222">
    <property type="component" value="Unassembled WGS sequence"/>
</dbReference>
<accession>A0A5B7JC97</accession>
<gene>
    <name evidence="1" type="ORF">E2C01_086752</name>
</gene>
<protein>
    <submittedName>
        <fullName evidence="1">Uncharacterized protein</fullName>
    </submittedName>
</protein>
<sequence>MAVPQHQGLHLRNSLRLRDVLHELSNAELTKRYRLGMLCSAIIRGETHSPPDVVVVVKQG</sequence>
<dbReference type="EMBL" id="VSRR010088690">
    <property type="protein sequence ID" value="MPC91696.1"/>
    <property type="molecule type" value="Genomic_DNA"/>
</dbReference>
<evidence type="ECO:0000313" key="2">
    <source>
        <dbReference type="Proteomes" id="UP000324222"/>
    </source>
</evidence>
<evidence type="ECO:0000313" key="1">
    <source>
        <dbReference type="EMBL" id="MPC91696.1"/>
    </source>
</evidence>
<keyword evidence="2" id="KW-1185">Reference proteome</keyword>
<organism evidence="1 2">
    <name type="scientific">Portunus trituberculatus</name>
    <name type="common">Swimming crab</name>
    <name type="synonym">Neptunus trituberculatus</name>
    <dbReference type="NCBI Taxonomy" id="210409"/>
    <lineage>
        <taxon>Eukaryota</taxon>
        <taxon>Metazoa</taxon>
        <taxon>Ecdysozoa</taxon>
        <taxon>Arthropoda</taxon>
        <taxon>Crustacea</taxon>
        <taxon>Multicrustacea</taxon>
        <taxon>Malacostraca</taxon>
        <taxon>Eumalacostraca</taxon>
        <taxon>Eucarida</taxon>
        <taxon>Decapoda</taxon>
        <taxon>Pleocyemata</taxon>
        <taxon>Brachyura</taxon>
        <taxon>Eubrachyura</taxon>
        <taxon>Portunoidea</taxon>
        <taxon>Portunidae</taxon>
        <taxon>Portuninae</taxon>
        <taxon>Portunus</taxon>
    </lineage>
</organism>